<feature type="region of interest" description="Disordered" evidence="2">
    <location>
        <begin position="418"/>
        <end position="480"/>
    </location>
</feature>
<dbReference type="Proteomes" id="UP000324800">
    <property type="component" value="Unassembled WGS sequence"/>
</dbReference>
<feature type="compositionally biased region" description="Low complexity" evidence="2">
    <location>
        <begin position="1816"/>
        <end position="1831"/>
    </location>
</feature>
<feature type="compositionally biased region" description="Polar residues" evidence="2">
    <location>
        <begin position="1662"/>
        <end position="1705"/>
    </location>
</feature>
<feature type="compositionally biased region" description="Basic and acidic residues" evidence="2">
    <location>
        <begin position="1294"/>
        <end position="1314"/>
    </location>
</feature>
<feature type="compositionally biased region" description="Low complexity" evidence="2">
    <location>
        <begin position="1650"/>
        <end position="1661"/>
    </location>
</feature>
<feature type="region of interest" description="Disordered" evidence="2">
    <location>
        <begin position="1251"/>
        <end position="1375"/>
    </location>
</feature>
<accession>A0A5J4WQ84</accession>
<feature type="region of interest" description="Disordered" evidence="2">
    <location>
        <begin position="1650"/>
        <end position="1714"/>
    </location>
</feature>
<feature type="region of interest" description="Disordered" evidence="2">
    <location>
        <begin position="1075"/>
        <end position="1115"/>
    </location>
</feature>
<feature type="compositionally biased region" description="Polar residues" evidence="2">
    <location>
        <begin position="1729"/>
        <end position="1765"/>
    </location>
</feature>
<feature type="region of interest" description="Disordered" evidence="2">
    <location>
        <begin position="365"/>
        <end position="384"/>
    </location>
</feature>
<feature type="compositionally biased region" description="Low complexity" evidence="2">
    <location>
        <begin position="891"/>
        <end position="908"/>
    </location>
</feature>
<feature type="compositionally biased region" description="Polar residues" evidence="2">
    <location>
        <begin position="470"/>
        <end position="480"/>
    </location>
</feature>
<sequence>MTEHTTEAVVTDQQNEKEAFNEDPAEKESLTGDEKESITGDEKESIKLDEIEVESKQNIEPANINEEQVVEQVDNNKEIQHSDVQQQDPSIQNKDEPTEQIKLQSEQSQNFNSQLIEQTSSPNKKVRFVLSITVRGQHSQLSVLEGQTVEKAAYKFCAQNNLSDSICQALIRSLKVAEHQIEKKNSDETDKQLNVTTNTSKENETKKKLKLFGIKRHNQRILEKNEQQEQERRIREEQRLQREKEQVFKRLYQDNYRKKEKINQEQELIIQDFLQQSVNKGTISKQEEEQLIQRMVQNQKQWKDQLLQRELEIEKKRQSEFIESEQFREEQKKNQNKLKKIFKEEIEKQKKDQIDEELKKGIEKKKTNSKKDVSMSSSMDQSKQEYYIRLSKPIEREKIPVSAGPPQDANCTFKPQITRLKSPSLQQTDSFDDQKDKQKGSNVVKDFIERQKANEELKRTRLDESRKQAQNDTTFQPDLSKTQFKTDQIIDKLIDRAKDVGKIARVKELKLIDADYDEDDENDDDFNNPDDIDDDSSKRNKDIVLTIQNPTSQRSKKNDKNTDHGMKREQSWYQFGGIYKPPSIPPLDVSTRLYSDFVRREKKWTSLEMEKYRISEEENQRKETIKSVFDQQSKIDKGEGNNGPMKLDGNQITQLQNLADSAEQLQSLHQTKTDLVKLNTSLIKKPPQQKESFRGTLPKRLYPTRSYIAEYLSSAMFYPASQTCLGKIPQSEEEAQKMIQDQIQQQEQDEQENKPPLSDAEIELQKMMASTLSARDIGIGQFVGENELKPTLIMTDDQIKQITNRLMDDAKRRQDGKKQMVVDLRRQSVIESRVKVKGKSKQIANEKRRKRIKKLFAILYDTLDNKNHQSEQASERSEKSPPPVSTSVFMNQSVLNQQQQQQQQQFNDKQQEQGEDASLEEKEKKDDREDNKQQIKHHPIVQLVQGSEYNTIRTRDSAKNSQKGIIDGVSIKGQANVQMSIDNSGGYYAISNSGSISSLSPRGSDTFITPMQMDSSLLIEQFSYVDRINTLIMDIEKLKEALQNDTSEQYGLVYPVWKALQEIFLQKPKLNQTIKASQTKRSKSPIKAQQQKGQKTKEKSDNQQAVFEEEKSEQIISEEEKQLNNLFDMGNQQQPQLKGGNSDKQQKQQNQLLQDSIRFDIMSNPALTTVTFASYSHLQPYMGVDQFTNYIEQNVMRPSISKIEKEQSNTNQQISNINTISQEHYIIPSLLPLIDVFSPLTINDTKRHIRRKRRISTDSHSNRSDNSLDVIDEDQKEKEDEEDLDITNIGETDTMAHIDHDKFISKQKKKEQLRQSKSPFNQHTPIKQTEKKRSQSVQPSQNIKRQYSISPNRSDKQKDNMDNKQRDLNQRKEFHVDRKADILNISPYQSKYAGLSYQEAKDIEYEEECTFKPILCPMSELLADKKRIEEFKELDYIQQLTGMKPQVPSSKGDDKSNQQEQDDYPSQSISAYGNRSILSPYNRSSLVQNSEIAEQGFDSPNINKIDEDYEKEQRNGEENGSYKSNHTQNKSKYDQVTVKHVHIDGVGHSKEERELNNINNASFNEQQEQGRSASPYKRMTLTDRLMIDAFKRQKRKMDLEQQHIEEITKECTHSPVLNRRTIDLAKERQIRSASGSAGLNLYLKKTQITQNNQNESKNQKQIVSLSTSPNKNKNPQQKSPHQQKSISPSQSKNKSRANSTNQQPVKSADKPLSIQTPYTQTIQRIFKQNVSSQSQGKHQGRSLSNNKTQNQKEINVNSPQQQDNSPLILKQIRDNETNKDSQWYGNNKQGNEFEAYSPTQFFYTSERALIQQIEKTGSTTSSQQQQTPTKQLPYSDSEYDQFQERQKADNIRQRVDMQRAIEQMGLNQTLNDLEVQEESLKIVVKEQIVQKNDKSKKIVETVKPGLNLNIKSKQIQRQPIQKNIPTNTQNSNQNIPKGSNGQNNPS</sequence>
<proteinExistence type="predicted"/>
<dbReference type="EMBL" id="SNRW01001395">
    <property type="protein sequence ID" value="KAA6396555.1"/>
    <property type="molecule type" value="Genomic_DNA"/>
</dbReference>
<feature type="region of interest" description="Disordered" evidence="2">
    <location>
        <begin position="1910"/>
        <end position="1946"/>
    </location>
</feature>
<feature type="region of interest" description="Disordered" evidence="2">
    <location>
        <begin position="1511"/>
        <end position="1534"/>
    </location>
</feature>
<evidence type="ECO:0000313" key="4">
    <source>
        <dbReference type="Proteomes" id="UP000324800"/>
    </source>
</evidence>
<feature type="compositionally biased region" description="Polar residues" evidence="2">
    <location>
        <begin position="1335"/>
        <end position="1352"/>
    </location>
</feature>
<feature type="compositionally biased region" description="Low complexity" evidence="2">
    <location>
        <begin position="1139"/>
        <end position="1150"/>
    </location>
</feature>
<feature type="compositionally biased region" description="Polar residues" evidence="2">
    <location>
        <begin position="1464"/>
        <end position="1473"/>
    </location>
</feature>
<evidence type="ECO:0000256" key="1">
    <source>
        <dbReference type="SAM" id="Coils"/>
    </source>
</evidence>
<feature type="compositionally biased region" description="Basic and acidic residues" evidence="2">
    <location>
        <begin position="919"/>
        <end position="933"/>
    </location>
</feature>
<feature type="region of interest" description="Disordered" evidence="2">
    <location>
        <begin position="867"/>
        <end position="938"/>
    </location>
</feature>
<feature type="compositionally biased region" description="Polar residues" evidence="2">
    <location>
        <begin position="1315"/>
        <end position="1327"/>
    </location>
</feature>
<feature type="region of interest" description="Disordered" evidence="2">
    <location>
        <begin position="1729"/>
        <end position="1766"/>
    </location>
</feature>
<comment type="caution">
    <text evidence="3">The sequence shown here is derived from an EMBL/GenBank/DDBJ whole genome shotgun (WGS) entry which is preliminary data.</text>
</comment>
<feature type="region of interest" description="Disordered" evidence="2">
    <location>
        <begin position="1442"/>
        <end position="1473"/>
    </location>
</feature>
<feature type="region of interest" description="Disordered" evidence="2">
    <location>
        <begin position="733"/>
        <end position="756"/>
    </location>
</feature>
<protein>
    <submittedName>
        <fullName evidence="3">Uncharacterized protein</fullName>
    </submittedName>
</protein>
<feature type="compositionally biased region" description="Basic and acidic residues" evidence="2">
    <location>
        <begin position="14"/>
        <end position="57"/>
    </location>
</feature>
<feature type="compositionally biased region" description="Polar residues" evidence="2">
    <location>
        <begin position="82"/>
        <end position="92"/>
    </location>
</feature>
<feature type="compositionally biased region" description="Acidic residues" evidence="2">
    <location>
        <begin position="517"/>
        <end position="534"/>
    </location>
</feature>
<feature type="region of interest" description="Disordered" evidence="2">
    <location>
        <begin position="1"/>
        <end position="109"/>
    </location>
</feature>
<evidence type="ECO:0000256" key="2">
    <source>
        <dbReference type="SAM" id="MobiDB-lite"/>
    </source>
</evidence>
<feature type="compositionally biased region" description="Polar residues" evidence="2">
    <location>
        <begin position="418"/>
        <end position="429"/>
    </location>
</feature>
<feature type="compositionally biased region" description="Basic and acidic residues" evidence="2">
    <location>
        <begin position="867"/>
        <end position="879"/>
    </location>
</feature>
<feature type="coiled-coil region" evidence="1">
    <location>
        <begin position="218"/>
        <end position="246"/>
    </location>
</feature>
<gene>
    <name evidence="3" type="ORF">EZS28_007917</name>
</gene>
<name>A0A5J4WQ84_9EUKA</name>
<feature type="compositionally biased region" description="Basic and acidic residues" evidence="2">
    <location>
        <begin position="446"/>
        <end position="469"/>
    </location>
</feature>
<feature type="compositionally biased region" description="Polar residues" evidence="2">
    <location>
        <begin position="1521"/>
        <end position="1530"/>
    </location>
</feature>
<feature type="region of interest" description="Disordered" evidence="2">
    <location>
        <begin position="517"/>
        <end position="565"/>
    </location>
</feature>
<reference evidence="3 4" key="1">
    <citation type="submission" date="2019-03" db="EMBL/GenBank/DDBJ databases">
        <title>Single cell metagenomics reveals metabolic interactions within the superorganism composed of flagellate Streblomastix strix and complex community of Bacteroidetes bacteria on its surface.</title>
        <authorList>
            <person name="Treitli S.C."/>
            <person name="Kolisko M."/>
            <person name="Husnik F."/>
            <person name="Keeling P."/>
            <person name="Hampl V."/>
        </authorList>
    </citation>
    <scope>NUCLEOTIDE SEQUENCE [LARGE SCALE GENOMIC DNA]</scope>
    <source>
        <strain evidence="3">ST1C</strain>
    </source>
</reference>
<feature type="compositionally biased region" description="Basic and acidic residues" evidence="2">
    <location>
        <begin position="556"/>
        <end position="565"/>
    </location>
</feature>
<evidence type="ECO:0000313" key="3">
    <source>
        <dbReference type="EMBL" id="KAA6396555.1"/>
    </source>
</evidence>
<organism evidence="3 4">
    <name type="scientific">Streblomastix strix</name>
    <dbReference type="NCBI Taxonomy" id="222440"/>
    <lineage>
        <taxon>Eukaryota</taxon>
        <taxon>Metamonada</taxon>
        <taxon>Preaxostyla</taxon>
        <taxon>Oxymonadida</taxon>
        <taxon>Streblomastigidae</taxon>
        <taxon>Streblomastix</taxon>
    </lineage>
</organism>
<feature type="region of interest" description="Disordered" evidence="2">
    <location>
        <begin position="1815"/>
        <end position="1835"/>
    </location>
</feature>
<keyword evidence="1" id="KW-0175">Coiled coil</keyword>
<feature type="region of interest" description="Disordered" evidence="2">
    <location>
        <begin position="1131"/>
        <end position="1150"/>
    </location>
</feature>
<feature type="compositionally biased region" description="Basic and acidic residues" evidence="2">
    <location>
        <begin position="1353"/>
        <end position="1375"/>
    </location>
</feature>